<dbReference type="Pfam" id="PF12833">
    <property type="entry name" value="HTH_18"/>
    <property type="match status" value="1"/>
</dbReference>
<reference evidence="2 3" key="1">
    <citation type="submission" date="2023-02" db="EMBL/GenBank/DDBJ databases">
        <title>Devosia algicola sp. nov., isolated from the phycosphere of marine algae.</title>
        <authorList>
            <person name="Kim J.M."/>
            <person name="Lee J.K."/>
            <person name="Choi B.J."/>
            <person name="Bayburt H."/>
            <person name="Jeon C.O."/>
        </authorList>
    </citation>
    <scope>NUCLEOTIDE SEQUENCE [LARGE SCALE GENOMIC DNA]</scope>
    <source>
        <strain evidence="2 3">G20-9</strain>
    </source>
</reference>
<dbReference type="InterPro" id="IPR018060">
    <property type="entry name" value="HTH_AraC"/>
</dbReference>
<proteinExistence type="predicted"/>
<feature type="domain" description="HTH araC/xylS-type" evidence="1">
    <location>
        <begin position="17"/>
        <end position="114"/>
    </location>
</feature>
<gene>
    <name evidence="2" type="ORF">PSQ19_13940</name>
</gene>
<dbReference type="Gene3D" id="1.10.10.60">
    <property type="entry name" value="Homeodomain-like"/>
    <property type="match status" value="1"/>
</dbReference>
<evidence type="ECO:0000313" key="2">
    <source>
        <dbReference type="EMBL" id="WDR01813.1"/>
    </source>
</evidence>
<dbReference type="EMBL" id="CP118246">
    <property type="protein sequence ID" value="WDR01813.1"/>
    <property type="molecule type" value="Genomic_DNA"/>
</dbReference>
<organism evidence="2 3">
    <name type="scientific">Devosia algicola</name>
    <dbReference type="NCBI Taxonomy" id="3026418"/>
    <lineage>
        <taxon>Bacteria</taxon>
        <taxon>Pseudomonadati</taxon>
        <taxon>Pseudomonadota</taxon>
        <taxon>Alphaproteobacteria</taxon>
        <taxon>Hyphomicrobiales</taxon>
        <taxon>Devosiaceae</taxon>
        <taxon>Devosia</taxon>
    </lineage>
</organism>
<evidence type="ECO:0000259" key="1">
    <source>
        <dbReference type="PROSITE" id="PS01124"/>
    </source>
</evidence>
<dbReference type="Proteomes" id="UP001220530">
    <property type="component" value="Chromosome"/>
</dbReference>
<dbReference type="PROSITE" id="PS01124">
    <property type="entry name" value="HTH_ARAC_FAMILY_2"/>
    <property type="match status" value="1"/>
</dbReference>
<name>A0ABY7YKX8_9HYPH</name>
<keyword evidence="3" id="KW-1185">Reference proteome</keyword>
<dbReference type="SMART" id="SM00342">
    <property type="entry name" value="HTH_ARAC"/>
    <property type="match status" value="1"/>
</dbReference>
<evidence type="ECO:0000313" key="3">
    <source>
        <dbReference type="Proteomes" id="UP001220530"/>
    </source>
</evidence>
<sequence length="137" mass="15084">MNTHALPTADSDYQTIRASIRYLSETGPDVLDLPRFARALGLTERQLTDLFRRWCGLSPKSFAQAVALDHAKSLLTQRASVLDTTFEVGLSSSLAPARSFRHLRSHATGGLSRQGGRYRHDLGCGALPLRHRCGHSN</sequence>
<protein>
    <submittedName>
        <fullName evidence="2">Helix-turn-helix domain-containing protein</fullName>
    </submittedName>
</protein>
<accession>A0ABY7YKX8</accession>